<organism evidence="2 3">
    <name type="scientific">SAR92 bacterium BACL26 MAG-121220-bin70</name>
    <dbReference type="NCBI Taxonomy" id="1655626"/>
    <lineage>
        <taxon>Bacteria</taxon>
        <taxon>Pseudomonadati</taxon>
        <taxon>Pseudomonadota</taxon>
        <taxon>Gammaproteobacteria</taxon>
        <taxon>Cellvibrionales</taxon>
        <taxon>Porticoccaceae</taxon>
        <taxon>SAR92 clade</taxon>
    </lineage>
</organism>
<gene>
    <name evidence="2" type="ORF">ABS24_08210</name>
</gene>
<sequence>MTAGLTLAVIAALLAMILSSLIDPNDYKSDIENAAQQKGIKLSIEGDLALKVFPKLGVAVTNINFSDGQNIAGHIPELNINLGWLALVSGNLSLTNLPIDSISLAKATLQYSTATPLPLQFDQIELTLNDLSFNGNDFNINLSAQVLKGLPLSFSSTAQVNIQDQKVSRVAVRNFTFVADEITLKGSVDADLTRQEIRGSVASSSINLQKQISTIQKHLPIFTPPSMSSNKALSNVSFKSEFNINPWGYSQYSHKLVLDGQTFDIDLSADQSTNQMSIYLKGKSLKLVDYLPSSAQSTNDGTQAPAAIFAPLAVPFMLWGGESNVELAINNIQLESFSVTNFYGKASGYRNQLRLSSLTADIFGGHINAVASIDLSGSTPSFRLVPSAYDIDLSQALLAMSNSHDFTGYFNMDATIEGSGANIYEIQKSLLGNGQFTVVTPSYRGVNIEETICQATALFGNRGSSPQTWSEGTQLNDITGNLGFINGKMLLTDMTTGTGNLKLSGQSEVQLVEQNYILNATAVLAGATSSNNGCRVNKRLKNQVIPFVCKGSFGANNNSGQSGCTPDQNVIGGLLKNSLLEQLGEKYLTAPDTRAPINGDSIQDALKGFFKKKLGDS</sequence>
<feature type="domain" description="AsmA" evidence="1">
    <location>
        <begin position="120"/>
        <end position="493"/>
    </location>
</feature>
<dbReference type="InterPro" id="IPR007844">
    <property type="entry name" value="AsmA"/>
</dbReference>
<comment type="caution">
    <text evidence="2">The sequence shown here is derived from an EMBL/GenBank/DDBJ whole genome shotgun (WGS) entry which is preliminary data.</text>
</comment>
<dbReference type="GO" id="GO:0005886">
    <property type="term" value="C:plasma membrane"/>
    <property type="evidence" value="ECO:0007669"/>
    <property type="project" value="TreeGrafter"/>
</dbReference>
<accession>A0A0R2U073</accession>
<name>A0A0R2U073_9GAMM</name>
<evidence type="ECO:0000313" key="3">
    <source>
        <dbReference type="Proteomes" id="UP000051213"/>
    </source>
</evidence>
<dbReference type="Proteomes" id="UP000051213">
    <property type="component" value="Unassembled WGS sequence"/>
</dbReference>
<protein>
    <recommendedName>
        <fullName evidence="1">AsmA domain-containing protein</fullName>
    </recommendedName>
</protein>
<feature type="domain" description="AsmA" evidence="1">
    <location>
        <begin position="3"/>
        <end position="109"/>
    </location>
</feature>
<dbReference type="PANTHER" id="PTHR30441:SF8">
    <property type="entry name" value="DUF748 DOMAIN-CONTAINING PROTEIN"/>
    <property type="match status" value="1"/>
</dbReference>
<dbReference type="PANTHER" id="PTHR30441">
    <property type="entry name" value="DUF748 DOMAIN-CONTAINING PROTEIN"/>
    <property type="match status" value="1"/>
</dbReference>
<dbReference type="GO" id="GO:0090313">
    <property type="term" value="P:regulation of protein targeting to membrane"/>
    <property type="evidence" value="ECO:0007669"/>
    <property type="project" value="TreeGrafter"/>
</dbReference>
<dbReference type="EMBL" id="LICA01000331">
    <property type="protein sequence ID" value="KRO92478.1"/>
    <property type="molecule type" value="Genomic_DNA"/>
</dbReference>
<evidence type="ECO:0000313" key="2">
    <source>
        <dbReference type="EMBL" id="KRO92478.1"/>
    </source>
</evidence>
<dbReference type="AlphaFoldDB" id="A0A0R2U073"/>
<dbReference type="InterPro" id="IPR052894">
    <property type="entry name" value="AsmA-related"/>
</dbReference>
<dbReference type="Pfam" id="PF05170">
    <property type="entry name" value="AsmA"/>
    <property type="match status" value="2"/>
</dbReference>
<proteinExistence type="predicted"/>
<reference evidence="2 3" key="1">
    <citation type="submission" date="2015-10" db="EMBL/GenBank/DDBJ databases">
        <title>Metagenome-Assembled Genomes uncover a global brackish microbiome.</title>
        <authorList>
            <person name="Hugerth L.W."/>
            <person name="Larsson J."/>
            <person name="Alneberg J."/>
            <person name="Lindh M.V."/>
            <person name="Legrand C."/>
            <person name="Pinhassi J."/>
            <person name="Andersson A.F."/>
        </authorList>
    </citation>
    <scope>NUCLEOTIDE SEQUENCE [LARGE SCALE GENOMIC DNA]</scope>
    <source>
        <strain evidence="2">BACL26 MAG-121220-bin70</strain>
    </source>
</reference>
<evidence type="ECO:0000259" key="1">
    <source>
        <dbReference type="Pfam" id="PF05170"/>
    </source>
</evidence>